<dbReference type="Proteomes" id="UP000059542">
    <property type="component" value="Chromosome"/>
</dbReference>
<proteinExistence type="predicted"/>
<gene>
    <name evidence="1" type="ORF">AUC43_02095</name>
</gene>
<organism evidence="1 2">
    <name type="scientific">Hymenobacter sedentarius</name>
    <dbReference type="NCBI Taxonomy" id="1411621"/>
    <lineage>
        <taxon>Bacteria</taxon>
        <taxon>Pseudomonadati</taxon>
        <taxon>Bacteroidota</taxon>
        <taxon>Cytophagia</taxon>
        <taxon>Cytophagales</taxon>
        <taxon>Hymenobacteraceae</taxon>
        <taxon>Hymenobacter</taxon>
    </lineage>
</organism>
<dbReference type="RefSeq" id="WP_068189225.1">
    <property type="nucleotide sequence ID" value="NZ_CP013909.1"/>
</dbReference>
<evidence type="ECO:0000313" key="1">
    <source>
        <dbReference type="EMBL" id="ALW83995.1"/>
    </source>
</evidence>
<reference evidence="1 2" key="1">
    <citation type="submission" date="2015-12" db="EMBL/GenBank/DDBJ databases">
        <authorList>
            <person name="Shamseldin A."/>
            <person name="Moawad H."/>
            <person name="Abd El-Rahim W.M."/>
            <person name="Sadowsky M.J."/>
        </authorList>
    </citation>
    <scope>NUCLEOTIDE SEQUENCE [LARGE SCALE GENOMIC DNA]</scope>
    <source>
        <strain evidence="1 2">DG5B</strain>
    </source>
</reference>
<dbReference type="STRING" id="1411621.AUC43_02095"/>
<dbReference type="OrthoDB" id="976022at2"/>
<evidence type="ECO:0000313" key="2">
    <source>
        <dbReference type="Proteomes" id="UP000059542"/>
    </source>
</evidence>
<dbReference type="PROSITE" id="PS51257">
    <property type="entry name" value="PROKAR_LIPOPROTEIN"/>
    <property type="match status" value="1"/>
</dbReference>
<protein>
    <recommendedName>
        <fullName evidence="3">Gliding motility lipoprotein GldB</fullName>
    </recommendedName>
</protein>
<dbReference type="InterPro" id="IPR019853">
    <property type="entry name" value="GldB-like"/>
</dbReference>
<accession>A0A0U4BBN7</accession>
<dbReference type="EMBL" id="CP013909">
    <property type="protein sequence ID" value="ALW83995.1"/>
    <property type="molecule type" value="Genomic_DNA"/>
</dbReference>
<evidence type="ECO:0008006" key="3">
    <source>
        <dbReference type="Google" id="ProtNLM"/>
    </source>
</evidence>
<sequence length="341" mass="38432">MNKNNFAWRRWLPVLLVVSLGLGACKKGSAEGCRTDVAADAPALPVRVQHLEIPFFKIKTPADARQFMDAHRAFSRYYLQRQPATENELEGGLPQLATNAALQQLGRETAAAFPDSAALTHDLGEMFRRVHYYFPDFRVPPAATYVSGFLSKDIYVNDSLLVLSLDWFAGPKASKRPDLPQYMLRRYTPAGLLPLLAQNVSSKYNRHELTANTMLDAMVHSGKALYFASLMLPCTPDSLLLGYTGREMVGLEANEPRVWGHFLEKNLLYSTTPFLLQKYVGERPNVPEIDKTCPGRVGQWVGLQIVRKYVAEHPEVSLGRLMAEKNAQRILNESHYRPKRD</sequence>
<name>A0A0U4BBN7_9BACT</name>
<keyword evidence="2" id="KW-1185">Reference proteome</keyword>
<dbReference type="Pfam" id="PF25594">
    <property type="entry name" value="GldB_lipo"/>
    <property type="match status" value="1"/>
</dbReference>
<dbReference type="KEGG" id="hyg:AUC43_02095"/>
<dbReference type="AlphaFoldDB" id="A0A0U4BBN7"/>